<evidence type="ECO:0000313" key="3">
    <source>
        <dbReference type="Proteomes" id="UP001606210"/>
    </source>
</evidence>
<dbReference type="RefSeq" id="WP_394475714.1">
    <property type="nucleotide sequence ID" value="NZ_JBIGHV010000001.1"/>
</dbReference>
<accession>A0ABW7EXY2</accession>
<protein>
    <recommendedName>
        <fullName evidence="4">Cytochrome c domain-containing protein</fullName>
    </recommendedName>
</protein>
<feature type="chain" id="PRO_5047503372" description="Cytochrome c domain-containing protein" evidence="1">
    <location>
        <begin position="23"/>
        <end position="361"/>
    </location>
</feature>
<evidence type="ECO:0000313" key="2">
    <source>
        <dbReference type="EMBL" id="MFG6428784.1"/>
    </source>
</evidence>
<organism evidence="2 3">
    <name type="scientific">Pelomonas parva</name>
    <dbReference type="NCBI Taxonomy" id="3299032"/>
    <lineage>
        <taxon>Bacteria</taxon>
        <taxon>Pseudomonadati</taxon>
        <taxon>Pseudomonadota</taxon>
        <taxon>Betaproteobacteria</taxon>
        <taxon>Burkholderiales</taxon>
        <taxon>Sphaerotilaceae</taxon>
        <taxon>Roseateles</taxon>
    </lineage>
</organism>
<proteinExistence type="predicted"/>
<dbReference type="EMBL" id="JBIGHV010000001">
    <property type="protein sequence ID" value="MFG6428784.1"/>
    <property type="molecule type" value="Genomic_DNA"/>
</dbReference>
<evidence type="ECO:0008006" key="4">
    <source>
        <dbReference type="Google" id="ProtNLM"/>
    </source>
</evidence>
<sequence>MKAARLLLGLALALLISGAARAEPYLAIRSGIKCVACHVNPTGGGLRNAVGNAFAQGAIPANALPDALQGWNGSLFDDRLRLGGDLRTATTRTAVSGRPTTQVGGTEQVRLYADVQLIKDYLGVHLDQQVAPGKAERQEAYVRLSTPGLGWYAKAGQFYLPFGWRLQDSLAIVRQLSGVSMTVPDKGVELGRETDEWSIQVVRSNGPGNSGGSGGHQTTAQATWLQPWGRVGAAAARVKSAAGNREAYGLFAGTTTGPIAWLAEVDLVSDTGYPEGSRRQFATLLEANWLVQQGHNLKLTSEYLDPDRRVANDNKVRWSLVYEYTPIAFVQLRAGYRKFGGIPQNAVDNRRLSFVELHGMF</sequence>
<feature type="signal peptide" evidence="1">
    <location>
        <begin position="1"/>
        <end position="22"/>
    </location>
</feature>
<name>A0ABW7EXY2_9BURK</name>
<dbReference type="Proteomes" id="UP001606210">
    <property type="component" value="Unassembled WGS sequence"/>
</dbReference>
<keyword evidence="3" id="KW-1185">Reference proteome</keyword>
<comment type="caution">
    <text evidence="2">The sequence shown here is derived from an EMBL/GenBank/DDBJ whole genome shotgun (WGS) entry which is preliminary data.</text>
</comment>
<evidence type="ECO:0000256" key="1">
    <source>
        <dbReference type="SAM" id="SignalP"/>
    </source>
</evidence>
<gene>
    <name evidence="2" type="ORF">ACG00Y_02610</name>
</gene>
<reference evidence="2 3" key="1">
    <citation type="submission" date="2024-08" db="EMBL/GenBank/DDBJ databases">
        <authorList>
            <person name="Lu H."/>
        </authorList>
    </citation>
    <scope>NUCLEOTIDE SEQUENCE [LARGE SCALE GENOMIC DNA]</scope>
    <source>
        <strain evidence="2 3">LYH14W</strain>
    </source>
</reference>
<keyword evidence="1" id="KW-0732">Signal</keyword>